<protein>
    <recommendedName>
        <fullName evidence="3">Type II toxin-antitoxin system RelE/ParE family toxin</fullName>
    </recommendedName>
</protein>
<name>A0ABT1LI48_9MICC</name>
<evidence type="ECO:0008006" key="3">
    <source>
        <dbReference type="Google" id="ProtNLM"/>
    </source>
</evidence>
<proteinExistence type="predicted"/>
<dbReference type="EMBL" id="JANCLV010000001">
    <property type="protein sequence ID" value="MCP8998130.1"/>
    <property type="molecule type" value="Genomic_DNA"/>
</dbReference>
<accession>A0ABT1LI48</accession>
<reference evidence="1 2" key="1">
    <citation type="submission" date="2022-06" db="EMBL/GenBank/DDBJ databases">
        <title>Pseudarthrobacter sp. strain RMG13 Genome sequencing and assembly.</title>
        <authorList>
            <person name="Kim I."/>
        </authorList>
    </citation>
    <scope>NUCLEOTIDE SEQUENCE [LARGE SCALE GENOMIC DNA]</scope>
    <source>
        <strain evidence="1 2">RMG13</strain>
    </source>
</reference>
<evidence type="ECO:0000313" key="1">
    <source>
        <dbReference type="EMBL" id="MCP8998130.1"/>
    </source>
</evidence>
<organism evidence="1 2">
    <name type="scientific">Pseudarthrobacter humi</name>
    <dbReference type="NCBI Taxonomy" id="2952523"/>
    <lineage>
        <taxon>Bacteria</taxon>
        <taxon>Bacillati</taxon>
        <taxon>Actinomycetota</taxon>
        <taxon>Actinomycetes</taxon>
        <taxon>Micrococcales</taxon>
        <taxon>Micrococcaceae</taxon>
        <taxon>Pseudarthrobacter</taxon>
    </lineage>
</organism>
<sequence>MTEPFDLRFTRVAAEQMEALTGDGHAEKKLKKVRRALGRLQTNPSHPGLNSHKYSSMAGTNGEEVWDSYVENNTPSAWRIFWHYGPGTRVITVVTITPHP</sequence>
<evidence type="ECO:0000313" key="2">
    <source>
        <dbReference type="Proteomes" id="UP001524318"/>
    </source>
</evidence>
<dbReference type="RefSeq" id="WP_254746535.1">
    <property type="nucleotide sequence ID" value="NZ_JANCLV010000001.1"/>
</dbReference>
<keyword evidence="2" id="KW-1185">Reference proteome</keyword>
<dbReference type="Proteomes" id="UP001524318">
    <property type="component" value="Unassembled WGS sequence"/>
</dbReference>
<gene>
    <name evidence="1" type="ORF">NFC73_00035</name>
</gene>
<comment type="caution">
    <text evidence="1">The sequence shown here is derived from an EMBL/GenBank/DDBJ whole genome shotgun (WGS) entry which is preliminary data.</text>
</comment>